<dbReference type="PANTHER" id="PTHR10956:SF0">
    <property type="entry name" value="60S RIBOSOMAL PROTEIN L31"/>
    <property type="match status" value="1"/>
</dbReference>
<name>A0AAF0D344_ODILC</name>
<dbReference type="HAMAP" id="MF_00410">
    <property type="entry name" value="Ribosomal_eL31"/>
    <property type="match status" value="1"/>
</dbReference>
<dbReference type="CDD" id="cd00463">
    <property type="entry name" value="Ribosomal_L31e"/>
    <property type="match status" value="1"/>
</dbReference>
<keyword evidence="3 5" id="KW-0687">Ribonucleoprotein</keyword>
<evidence type="ECO:0000256" key="4">
    <source>
        <dbReference type="ARBA" id="ARBA00035230"/>
    </source>
</evidence>
<accession>A0AAF0D344</accession>
<dbReference type="Gene3D" id="3.10.440.10">
    <property type="match status" value="1"/>
</dbReference>
<dbReference type="GO" id="GO:0002181">
    <property type="term" value="P:cytoplasmic translation"/>
    <property type="evidence" value="ECO:0007669"/>
    <property type="project" value="TreeGrafter"/>
</dbReference>
<evidence type="ECO:0000256" key="5">
    <source>
        <dbReference type="HAMAP-Rule" id="MF_00410"/>
    </source>
</evidence>
<dbReference type="Proteomes" id="UP000186851">
    <property type="component" value="Chromosome"/>
</dbReference>
<organism evidence="6 7">
    <name type="scientific">Odinarchaeota yellowstonii (strain LCB_4)</name>
    <dbReference type="NCBI Taxonomy" id="1841599"/>
    <lineage>
        <taxon>Archaea</taxon>
        <taxon>Promethearchaeati</taxon>
        <taxon>Candidatus Odinarchaeota</taxon>
        <taxon>Candidatus Odinarchaeia</taxon>
        <taxon>Candidatus Odinarchaeales</taxon>
        <taxon>Candidatus Odinarchaeaceae</taxon>
        <taxon>Candidatus Odinarchaeum</taxon>
    </lineage>
</organism>
<dbReference type="GO" id="GO:0003735">
    <property type="term" value="F:structural constituent of ribosome"/>
    <property type="evidence" value="ECO:0007669"/>
    <property type="project" value="InterPro"/>
</dbReference>
<reference evidence="6" key="2">
    <citation type="journal article" date="2022" name="Nat. Microbiol.">
        <title>A closed Candidatus Odinarchaeum chromosome exposes Asgard archaeal viruses.</title>
        <authorList>
            <person name="Tamarit D."/>
            <person name="Caceres E.F."/>
            <person name="Krupovic M."/>
            <person name="Nijland R."/>
            <person name="Eme L."/>
            <person name="Robinson N.P."/>
            <person name="Ettema T.J.G."/>
        </authorList>
    </citation>
    <scope>NUCLEOTIDE SEQUENCE</scope>
    <source>
        <strain evidence="6">LCB_4</strain>
    </source>
</reference>
<dbReference type="KEGG" id="oyw:OdinLCB4_002500"/>
<dbReference type="SMART" id="SM01380">
    <property type="entry name" value="Ribosomal_L31e"/>
    <property type="match status" value="1"/>
</dbReference>
<comment type="similarity">
    <text evidence="1 5">Belongs to the eukaryotic ribosomal protein eL31 family.</text>
</comment>
<dbReference type="NCBIfam" id="NF002258">
    <property type="entry name" value="PRK01192.1-1"/>
    <property type="match status" value="1"/>
</dbReference>
<dbReference type="PANTHER" id="PTHR10956">
    <property type="entry name" value="60S RIBOSOMAL PROTEIN L31"/>
    <property type="match status" value="1"/>
</dbReference>
<evidence type="ECO:0000256" key="3">
    <source>
        <dbReference type="ARBA" id="ARBA00023274"/>
    </source>
</evidence>
<dbReference type="GO" id="GO:0022625">
    <property type="term" value="C:cytosolic large ribosomal subunit"/>
    <property type="evidence" value="ECO:0007669"/>
    <property type="project" value="TreeGrafter"/>
</dbReference>
<protein>
    <recommendedName>
        <fullName evidence="4 5">Large ribosomal subunit protein eL31</fullName>
    </recommendedName>
</protein>
<gene>
    <name evidence="5" type="primary">rpl31e</name>
    <name evidence="6" type="ORF">OdinLCB4_002500</name>
</gene>
<dbReference type="Pfam" id="PF01198">
    <property type="entry name" value="Ribosomal_L31e"/>
    <property type="match status" value="1"/>
</dbReference>
<keyword evidence="2 5" id="KW-0689">Ribosomal protein</keyword>
<evidence type="ECO:0000313" key="6">
    <source>
        <dbReference type="EMBL" id="WEU40806.1"/>
    </source>
</evidence>
<dbReference type="InterPro" id="IPR023621">
    <property type="entry name" value="Ribosomal_eL31_dom_sf"/>
</dbReference>
<reference evidence="6" key="1">
    <citation type="journal article" date="2017" name="Nature">
        <title>Asgard archaea illuminate the origin of eukaryotic cellular complexity.</title>
        <authorList>
            <person name="Zaremba-Niedzwiedzka K."/>
            <person name="Caceres E.F."/>
            <person name="Saw J.H."/>
            <person name="Backstrom D."/>
            <person name="Juzokaite L."/>
            <person name="Vancaester E."/>
            <person name="Seitz K.W."/>
            <person name="Anantharaman K."/>
            <person name="Starnawski P."/>
            <person name="Kjeldsen K.U."/>
            <person name="Scott M.B."/>
            <person name="Nunoura T."/>
            <person name="Banfield J.F."/>
            <person name="Schramm A."/>
            <person name="Baker B.J."/>
            <person name="Spang A."/>
            <person name="Ettema T.J.G."/>
        </authorList>
    </citation>
    <scope>NUCLEOTIDE SEQUENCE</scope>
    <source>
        <strain evidence="6">LCB_4</strain>
    </source>
</reference>
<evidence type="ECO:0000256" key="2">
    <source>
        <dbReference type="ARBA" id="ARBA00022980"/>
    </source>
</evidence>
<evidence type="ECO:0000313" key="7">
    <source>
        <dbReference type="Proteomes" id="UP000186851"/>
    </source>
</evidence>
<dbReference type="AlphaFoldDB" id="A0AAF0D344"/>
<dbReference type="EMBL" id="CP091871">
    <property type="protein sequence ID" value="WEU40806.1"/>
    <property type="molecule type" value="Genomic_DNA"/>
</dbReference>
<dbReference type="InterPro" id="IPR000054">
    <property type="entry name" value="Ribosomal_eL31"/>
</dbReference>
<proteinExistence type="inferred from homology"/>
<sequence length="97" mass="11156">MSTESKTQTSGMEIVEERVYTIPLKDVKKAPTGKRSNKAVRILREFIAKHMKTENVIIDPAVNERIWMRGIEKPPRRIKVKALKDREGVVEVLLAEE</sequence>
<evidence type="ECO:0000256" key="1">
    <source>
        <dbReference type="ARBA" id="ARBA00010808"/>
    </source>
</evidence>
<dbReference type="SUPFAM" id="SSF54575">
    <property type="entry name" value="Ribosomal protein L31e"/>
    <property type="match status" value="1"/>
</dbReference>